<feature type="non-terminal residue" evidence="1">
    <location>
        <position position="424"/>
    </location>
</feature>
<evidence type="ECO:0000313" key="2">
    <source>
        <dbReference type="Proteomes" id="UP000789366"/>
    </source>
</evidence>
<comment type="caution">
    <text evidence="1">The sequence shown here is derived from an EMBL/GenBank/DDBJ whole genome shotgun (WGS) entry which is preliminary data.</text>
</comment>
<evidence type="ECO:0000313" key="1">
    <source>
        <dbReference type="EMBL" id="CAG8616986.1"/>
    </source>
</evidence>
<dbReference type="EMBL" id="CAJVPW010010566">
    <property type="protein sequence ID" value="CAG8616986.1"/>
    <property type="molecule type" value="Genomic_DNA"/>
</dbReference>
<gene>
    <name evidence="1" type="ORF">SPELUC_LOCUS7722</name>
</gene>
<dbReference type="Proteomes" id="UP000789366">
    <property type="component" value="Unassembled WGS sequence"/>
</dbReference>
<organism evidence="1 2">
    <name type="scientific">Cetraspora pellucida</name>
    <dbReference type="NCBI Taxonomy" id="1433469"/>
    <lineage>
        <taxon>Eukaryota</taxon>
        <taxon>Fungi</taxon>
        <taxon>Fungi incertae sedis</taxon>
        <taxon>Mucoromycota</taxon>
        <taxon>Glomeromycotina</taxon>
        <taxon>Glomeromycetes</taxon>
        <taxon>Diversisporales</taxon>
        <taxon>Gigasporaceae</taxon>
        <taxon>Cetraspora</taxon>
    </lineage>
</organism>
<sequence length="424" mass="50267">MRTLDEMWGVKTQDKGKMPILSYREEISAQSQRQMQRIEDRYNELKNQLRNLQNAKKTLAKSQPYEVQRLTSIFHYFRLLLDGEKKIKASEKIADAIWKDIRNTEYMSRCIRGWAKDFLEQGTLPSHQQGKHAKRESLLDDEDLKLAAYRSPLSLKKELETNIFPKLLGVPITISETTTRKFMHLWGFHKKTIGQQIYFDGHEREDVKEYRKEWASRMMNYRKKMEQYNGDEMEIVIPPERLEIWDTRHVLVTHDEAYFYANDDNSSFWVEDKESIIKKKGQGSTIMVSDFLCPCHGPLCLTEADATRLGLEREARVIIKPGQHADGYWKSKNMSTNHNAYALNALVCSRMTFYLKVKDKFKYKDGWFIRNHIKIEQPMFFLNENDGIVKFKGIKKILEERGMWTGQKLDCRRKEDDERDMEKF</sequence>
<name>A0ACA9MYM8_9GLOM</name>
<proteinExistence type="predicted"/>
<accession>A0ACA9MYM8</accession>
<keyword evidence="2" id="KW-1185">Reference proteome</keyword>
<reference evidence="1" key="1">
    <citation type="submission" date="2021-06" db="EMBL/GenBank/DDBJ databases">
        <authorList>
            <person name="Kallberg Y."/>
            <person name="Tangrot J."/>
            <person name="Rosling A."/>
        </authorList>
    </citation>
    <scope>NUCLEOTIDE SEQUENCE</scope>
    <source>
        <strain evidence="1">28 12/20/2015</strain>
    </source>
</reference>
<protein>
    <submittedName>
        <fullName evidence="1">16706_t:CDS:1</fullName>
    </submittedName>
</protein>